<dbReference type="InterPro" id="IPR045224">
    <property type="entry name" value="HDZip_class_I_plant"/>
</dbReference>
<protein>
    <recommendedName>
        <fullName evidence="10">Homeobox-leucine zipper protein</fullName>
    </recommendedName>
    <alternativeName>
        <fullName evidence="10">HD-ZIP protein</fullName>
    </alternativeName>
    <alternativeName>
        <fullName evidence="10">Homeodomain transcription factor</fullName>
    </alternativeName>
</protein>
<accession>A0A7N0UP52</accession>
<evidence type="ECO:0000259" key="12">
    <source>
        <dbReference type="PROSITE" id="PS50071"/>
    </source>
</evidence>
<dbReference type="Pfam" id="PF00046">
    <property type="entry name" value="Homeodomain"/>
    <property type="match status" value="1"/>
</dbReference>
<feature type="DNA-binding region" description="Homeobox" evidence="8">
    <location>
        <begin position="31"/>
        <end position="90"/>
    </location>
</feature>
<evidence type="ECO:0000256" key="7">
    <source>
        <dbReference type="ARBA" id="ARBA00025748"/>
    </source>
</evidence>
<comment type="function">
    <text evidence="10">Transcription factor.</text>
</comment>
<dbReference type="Proteomes" id="UP000594263">
    <property type="component" value="Unplaced"/>
</dbReference>
<evidence type="ECO:0000313" key="14">
    <source>
        <dbReference type="Proteomes" id="UP000594263"/>
    </source>
</evidence>
<comment type="similarity">
    <text evidence="7 10">Belongs to the HD-ZIP homeobox family. Class I subfamily.</text>
</comment>
<dbReference type="Gene3D" id="1.10.10.60">
    <property type="entry name" value="Homeodomain-like"/>
    <property type="match status" value="1"/>
</dbReference>
<feature type="coiled-coil region" evidence="11">
    <location>
        <begin position="88"/>
        <end position="122"/>
    </location>
</feature>
<dbReference type="CDD" id="cd00086">
    <property type="entry name" value="homeodomain"/>
    <property type="match status" value="1"/>
</dbReference>
<dbReference type="PROSITE" id="PS00027">
    <property type="entry name" value="HOMEOBOX_1"/>
    <property type="match status" value="1"/>
</dbReference>
<dbReference type="SUPFAM" id="SSF46689">
    <property type="entry name" value="Homeodomain-like"/>
    <property type="match status" value="1"/>
</dbReference>
<dbReference type="InterPro" id="IPR017970">
    <property type="entry name" value="Homeobox_CS"/>
</dbReference>
<dbReference type="PANTHER" id="PTHR24326:SF547">
    <property type="entry name" value="HOMEOBOX-LEUCINE ZIPPER PROTEIN ATHB-6"/>
    <property type="match status" value="1"/>
</dbReference>
<evidence type="ECO:0000256" key="6">
    <source>
        <dbReference type="ARBA" id="ARBA00023242"/>
    </source>
</evidence>
<dbReference type="InterPro" id="IPR003106">
    <property type="entry name" value="Leu_zip_homeo"/>
</dbReference>
<keyword evidence="11" id="KW-0175">Coiled coil</keyword>
<evidence type="ECO:0000256" key="1">
    <source>
        <dbReference type="ARBA" id="ARBA00004123"/>
    </source>
</evidence>
<keyword evidence="4 8" id="KW-0371">Homeobox</keyword>
<dbReference type="PANTHER" id="PTHR24326">
    <property type="entry name" value="HOMEOBOX-LEUCINE ZIPPER PROTEIN"/>
    <property type="match status" value="1"/>
</dbReference>
<evidence type="ECO:0000313" key="13">
    <source>
        <dbReference type="EnsemblPlants" id="Kaladp0079s0160.1.v1.1"/>
    </source>
</evidence>
<proteinExistence type="inferred from homology"/>
<dbReference type="FunFam" id="1.10.10.60:FF:000144">
    <property type="entry name" value="homeobox-leucine zipper protein ATHB-6-like"/>
    <property type="match status" value="1"/>
</dbReference>
<evidence type="ECO:0000256" key="11">
    <source>
        <dbReference type="SAM" id="Coils"/>
    </source>
</evidence>
<sequence length="225" mass="25950">MMKSSGSKREFDSDVALEFEEDEEFMEGSAQPDKKRRLRPHQLKALERSFEAENKLESERKVQLAFELGLDPRQVAVWFQNRRARWKTKQLERDFNLLQSAYDDLRQNYDAVKRDNETLILQIGEMKQKLMVESGSSEKIGEGHFGPSFNYETAFHNNVNVFSSDSATSGMQSEENNSFNGVVSSCGIPWTVEDAPSLAMWPADTYSFLADEEPDLMFDWYCQNP</sequence>
<dbReference type="GO" id="GO:0005634">
    <property type="term" value="C:nucleus"/>
    <property type="evidence" value="ECO:0007669"/>
    <property type="project" value="UniProtKB-SubCell"/>
</dbReference>
<feature type="domain" description="Homeobox" evidence="12">
    <location>
        <begin position="29"/>
        <end position="89"/>
    </location>
</feature>
<evidence type="ECO:0000256" key="8">
    <source>
        <dbReference type="PROSITE-ProRule" id="PRU00108"/>
    </source>
</evidence>
<keyword evidence="14" id="KW-1185">Reference proteome</keyword>
<evidence type="ECO:0000256" key="10">
    <source>
        <dbReference type="RuleBase" id="RU369038"/>
    </source>
</evidence>
<comment type="subcellular location">
    <subcellularLocation>
        <location evidence="1 8 9">Nucleus</location>
    </subcellularLocation>
</comment>
<reference evidence="13" key="1">
    <citation type="submission" date="2021-01" db="UniProtKB">
        <authorList>
            <consortium name="EnsemblPlants"/>
        </authorList>
    </citation>
    <scope>IDENTIFICATION</scope>
</reference>
<dbReference type="Gramene" id="Kaladp0079s0160.1.v1.1">
    <property type="protein sequence ID" value="Kaladp0079s0160.1.v1.1"/>
    <property type="gene ID" value="Kaladp0079s0160.v1.1"/>
</dbReference>
<dbReference type="GO" id="GO:0000981">
    <property type="term" value="F:DNA-binding transcription factor activity, RNA polymerase II-specific"/>
    <property type="evidence" value="ECO:0007669"/>
    <property type="project" value="UniProtKB-UniRule"/>
</dbReference>
<dbReference type="PROSITE" id="PS50071">
    <property type="entry name" value="HOMEOBOX_2"/>
    <property type="match status" value="1"/>
</dbReference>
<dbReference type="GO" id="GO:0000976">
    <property type="term" value="F:transcription cis-regulatory region binding"/>
    <property type="evidence" value="ECO:0007669"/>
    <property type="project" value="UniProtKB-ARBA"/>
</dbReference>
<organism evidence="13 14">
    <name type="scientific">Kalanchoe fedtschenkoi</name>
    <name type="common">Lavender scallops</name>
    <name type="synonym">South American air plant</name>
    <dbReference type="NCBI Taxonomy" id="63787"/>
    <lineage>
        <taxon>Eukaryota</taxon>
        <taxon>Viridiplantae</taxon>
        <taxon>Streptophyta</taxon>
        <taxon>Embryophyta</taxon>
        <taxon>Tracheophyta</taxon>
        <taxon>Spermatophyta</taxon>
        <taxon>Magnoliopsida</taxon>
        <taxon>eudicotyledons</taxon>
        <taxon>Gunneridae</taxon>
        <taxon>Pentapetalae</taxon>
        <taxon>Saxifragales</taxon>
        <taxon>Crassulaceae</taxon>
        <taxon>Kalanchoe</taxon>
    </lineage>
</organism>
<dbReference type="SMART" id="SM00389">
    <property type="entry name" value="HOX"/>
    <property type="match status" value="1"/>
</dbReference>
<evidence type="ECO:0000256" key="9">
    <source>
        <dbReference type="RuleBase" id="RU000682"/>
    </source>
</evidence>
<dbReference type="InterPro" id="IPR009057">
    <property type="entry name" value="Homeodomain-like_sf"/>
</dbReference>
<dbReference type="GO" id="GO:0045893">
    <property type="term" value="P:positive regulation of DNA-templated transcription"/>
    <property type="evidence" value="ECO:0007669"/>
    <property type="project" value="TreeGrafter"/>
</dbReference>
<evidence type="ECO:0000256" key="5">
    <source>
        <dbReference type="ARBA" id="ARBA00023163"/>
    </source>
</evidence>
<dbReference type="AlphaFoldDB" id="A0A7N0UP52"/>
<evidence type="ECO:0000256" key="3">
    <source>
        <dbReference type="ARBA" id="ARBA00023125"/>
    </source>
</evidence>
<evidence type="ECO:0000256" key="2">
    <source>
        <dbReference type="ARBA" id="ARBA00023015"/>
    </source>
</evidence>
<name>A0A7N0UP52_KALFE</name>
<keyword evidence="5 10" id="KW-0804">Transcription</keyword>
<dbReference type="EnsemblPlants" id="Kaladp0079s0160.1.v1.1">
    <property type="protein sequence ID" value="Kaladp0079s0160.1.v1.1"/>
    <property type="gene ID" value="Kaladp0079s0160.v1.1"/>
</dbReference>
<keyword evidence="6 8" id="KW-0539">Nucleus</keyword>
<dbReference type="PRINTS" id="PR00031">
    <property type="entry name" value="HTHREPRESSR"/>
</dbReference>
<evidence type="ECO:0000256" key="4">
    <source>
        <dbReference type="ARBA" id="ARBA00023155"/>
    </source>
</evidence>
<dbReference type="InterPro" id="IPR001356">
    <property type="entry name" value="HD"/>
</dbReference>
<keyword evidence="2 10" id="KW-0805">Transcription regulation</keyword>
<dbReference type="InterPro" id="IPR000047">
    <property type="entry name" value="HTH_motif"/>
</dbReference>
<dbReference type="Pfam" id="PF02183">
    <property type="entry name" value="HALZ"/>
    <property type="match status" value="1"/>
</dbReference>
<keyword evidence="3 8" id="KW-0238">DNA-binding</keyword>